<dbReference type="InterPro" id="IPR005475">
    <property type="entry name" value="Transketolase-like_Pyr-bd"/>
</dbReference>
<dbReference type="InterPro" id="IPR029061">
    <property type="entry name" value="THDP-binding"/>
</dbReference>
<feature type="non-terminal residue" evidence="3">
    <location>
        <position position="99"/>
    </location>
</feature>
<proteinExistence type="predicted"/>
<dbReference type="Pfam" id="PF02779">
    <property type="entry name" value="Transket_pyr"/>
    <property type="match status" value="1"/>
</dbReference>
<evidence type="ECO:0000313" key="3">
    <source>
        <dbReference type="EMBL" id="HAE47873.1"/>
    </source>
</evidence>
<keyword evidence="1" id="KW-0786">Thiamine pyrophosphate</keyword>
<accession>A0A3B9IKM1</accession>
<protein>
    <submittedName>
        <fullName evidence="3">Alpha-ketoacid dehydrogenase subunit beta</fullName>
    </submittedName>
</protein>
<dbReference type="PANTHER" id="PTHR43257:SF2">
    <property type="entry name" value="PYRUVATE DEHYDROGENASE E1 COMPONENT SUBUNIT BETA"/>
    <property type="match status" value="1"/>
</dbReference>
<organism evidence="3 4">
    <name type="scientific">Tistrella mobilis</name>
    <dbReference type="NCBI Taxonomy" id="171437"/>
    <lineage>
        <taxon>Bacteria</taxon>
        <taxon>Pseudomonadati</taxon>
        <taxon>Pseudomonadota</taxon>
        <taxon>Alphaproteobacteria</taxon>
        <taxon>Geminicoccales</taxon>
        <taxon>Geminicoccaceae</taxon>
        <taxon>Tistrella</taxon>
    </lineage>
</organism>
<dbReference type="EMBL" id="DMAI01000160">
    <property type="protein sequence ID" value="HAE47873.1"/>
    <property type="molecule type" value="Genomic_DNA"/>
</dbReference>
<reference evidence="3 4" key="1">
    <citation type="journal article" date="2018" name="Nat. Biotechnol.">
        <title>A standardized bacterial taxonomy based on genome phylogeny substantially revises the tree of life.</title>
        <authorList>
            <person name="Parks D.H."/>
            <person name="Chuvochina M."/>
            <person name="Waite D.W."/>
            <person name="Rinke C."/>
            <person name="Skarshewski A."/>
            <person name="Chaumeil P.A."/>
            <person name="Hugenholtz P."/>
        </authorList>
    </citation>
    <scope>NUCLEOTIDE SEQUENCE [LARGE SCALE GENOMIC DNA]</scope>
    <source>
        <strain evidence="3">UBA8739</strain>
    </source>
</reference>
<gene>
    <name evidence="3" type="ORF">DCK97_10675</name>
</gene>
<dbReference type="SUPFAM" id="SSF52518">
    <property type="entry name" value="Thiamin diphosphate-binding fold (THDP-binding)"/>
    <property type="match status" value="1"/>
</dbReference>
<evidence type="ECO:0000256" key="1">
    <source>
        <dbReference type="ARBA" id="ARBA00023052"/>
    </source>
</evidence>
<sequence length="99" mass="10610">MADITYLEAGRLALAEEMDRDPLVWALGEDLGRGGVFKQYDGLQARFGANRIVDTPISESTIMGAAVGAAMSGTRPVVEMRFSDFALCAVDELVNQAAK</sequence>
<evidence type="ECO:0000313" key="4">
    <source>
        <dbReference type="Proteomes" id="UP000257706"/>
    </source>
</evidence>
<dbReference type="AlphaFoldDB" id="A0A3B9IKM1"/>
<feature type="domain" description="Transketolase-like pyrimidine-binding" evidence="2">
    <location>
        <begin position="4"/>
        <end position="97"/>
    </location>
</feature>
<name>A0A3B9IKM1_9PROT</name>
<evidence type="ECO:0000259" key="2">
    <source>
        <dbReference type="Pfam" id="PF02779"/>
    </source>
</evidence>
<comment type="caution">
    <text evidence="3">The sequence shown here is derived from an EMBL/GenBank/DDBJ whole genome shotgun (WGS) entry which is preliminary data.</text>
</comment>
<dbReference type="Gene3D" id="3.40.50.970">
    <property type="match status" value="1"/>
</dbReference>
<dbReference type="PANTHER" id="PTHR43257">
    <property type="entry name" value="PYRUVATE DEHYDROGENASE E1 COMPONENT BETA SUBUNIT"/>
    <property type="match status" value="1"/>
</dbReference>
<dbReference type="Proteomes" id="UP000257706">
    <property type="component" value="Unassembled WGS sequence"/>
</dbReference>